<comment type="caution">
    <text evidence="3">The sequence shown here is derived from an EMBL/GenBank/DDBJ whole genome shotgun (WGS) entry which is preliminary data.</text>
</comment>
<dbReference type="InterPro" id="IPR040382">
    <property type="entry name" value="NOL10/Enp2"/>
</dbReference>
<evidence type="ECO:0000259" key="2">
    <source>
        <dbReference type="Pfam" id="PF23098"/>
    </source>
</evidence>
<feature type="domain" description="Nucleolar protein 10-like second" evidence="1">
    <location>
        <begin position="319"/>
        <end position="360"/>
    </location>
</feature>
<dbReference type="Pfam" id="PF23098">
    <property type="entry name" value="Beta-prop_NOL10_N"/>
    <property type="match status" value="1"/>
</dbReference>
<dbReference type="InterPro" id="IPR056551">
    <property type="entry name" value="Beta-prop_NOL10_N"/>
</dbReference>
<dbReference type="GO" id="GO:0000462">
    <property type="term" value="P:maturation of SSU-rRNA from tricistronic rRNA transcript (SSU-rRNA, 5.8S rRNA, LSU-rRNA)"/>
    <property type="evidence" value="ECO:0007669"/>
    <property type="project" value="TreeGrafter"/>
</dbReference>
<dbReference type="InterPro" id="IPR036322">
    <property type="entry name" value="WD40_repeat_dom_sf"/>
</dbReference>
<dbReference type="STRING" id="1805483.A0A177EDF3"/>
<dbReference type="Gene3D" id="2.130.10.10">
    <property type="entry name" value="YVTN repeat-like/Quinoprotein amine dehydrogenase"/>
    <property type="match status" value="1"/>
</dbReference>
<dbReference type="VEuPathDB" id="MicrosporidiaDB:NEDG_01514"/>
<dbReference type="AlphaFoldDB" id="A0A177EDF3"/>
<feature type="domain" description="Nucleolar protein 10-like N-terminal" evidence="2">
    <location>
        <begin position="7"/>
        <end position="313"/>
    </location>
</feature>
<dbReference type="Proteomes" id="UP000185944">
    <property type="component" value="Unassembled WGS sequence"/>
</dbReference>
<dbReference type="InterPro" id="IPR015943">
    <property type="entry name" value="WD40/YVTN_repeat-like_dom_sf"/>
</dbReference>
<accession>A0A177EDF3</accession>
<dbReference type="PANTHER" id="PTHR14927">
    <property type="entry name" value="NUCLEOLAR PROTEIN 10"/>
    <property type="match status" value="1"/>
</dbReference>
<name>A0A177EDF3_9MICR</name>
<dbReference type="GeneID" id="93647864"/>
<dbReference type="PANTHER" id="PTHR14927:SF0">
    <property type="entry name" value="NUCLEOLAR PROTEIN 10"/>
    <property type="match status" value="1"/>
</dbReference>
<dbReference type="EMBL" id="LTDL01000038">
    <property type="protein sequence ID" value="OAG29967.1"/>
    <property type="molecule type" value="Genomic_DNA"/>
</dbReference>
<dbReference type="RefSeq" id="XP_067544519.1">
    <property type="nucleotide sequence ID" value="XM_067688932.1"/>
</dbReference>
<evidence type="ECO:0000313" key="3">
    <source>
        <dbReference type="EMBL" id="OAG29967.1"/>
    </source>
</evidence>
<dbReference type="InterPro" id="IPR056550">
    <property type="entry name" value="NOL10_2nd"/>
</dbReference>
<protein>
    <submittedName>
        <fullName evidence="3">Ribosome biogenesis protein ENP2</fullName>
    </submittedName>
</protein>
<proteinExistence type="predicted"/>
<dbReference type="SUPFAM" id="SSF50978">
    <property type="entry name" value="WD40 repeat-like"/>
    <property type="match status" value="1"/>
</dbReference>
<reference evidence="3 4" key="1">
    <citation type="submission" date="2016-02" db="EMBL/GenBank/DDBJ databases">
        <title>Discovery of a natural microsporidian pathogen with a broad tissue tropism in Caenorhabditis elegans.</title>
        <authorList>
            <person name="Luallen R.J."/>
            <person name="Reinke A.W."/>
            <person name="Tong L."/>
            <person name="Botts M.R."/>
            <person name="Felix M.-A."/>
            <person name="Troemel E.R."/>
        </authorList>
    </citation>
    <scope>NUCLEOTIDE SEQUENCE [LARGE SCALE GENOMIC DNA]</scope>
    <source>
        <strain evidence="3 4">JUm2807</strain>
    </source>
</reference>
<evidence type="ECO:0000259" key="1">
    <source>
        <dbReference type="Pfam" id="PF23097"/>
    </source>
</evidence>
<organism evidence="3 4">
    <name type="scientific">Nematocida displodere</name>
    <dbReference type="NCBI Taxonomy" id="1805483"/>
    <lineage>
        <taxon>Eukaryota</taxon>
        <taxon>Fungi</taxon>
        <taxon>Fungi incertae sedis</taxon>
        <taxon>Microsporidia</taxon>
        <taxon>Nematocida</taxon>
    </lineage>
</organism>
<keyword evidence="4" id="KW-1185">Reference proteome</keyword>
<dbReference type="Pfam" id="PF23097">
    <property type="entry name" value="NOL10_2nd"/>
    <property type="match status" value="1"/>
</dbReference>
<dbReference type="OrthoDB" id="273340at2759"/>
<dbReference type="GO" id="GO:0032040">
    <property type="term" value="C:small-subunit processome"/>
    <property type="evidence" value="ECO:0007669"/>
    <property type="project" value="TreeGrafter"/>
</dbReference>
<dbReference type="GO" id="GO:0030686">
    <property type="term" value="C:90S preribosome"/>
    <property type="evidence" value="ECO:0007669"/>
    <property type="project" value="TreeGrafter"/>
</dbReference>
<gene>
    <name evidence="3" type="ORF">NEDG_01514</name>
</gene>
<evidence type="ECO:0000313" key="4">
    <source>
        <dbReference type="Proteomes" id="UP000185944"/>
    </source>
</evidence>
<sequence length="374" mass="41598">MVNSTEVCILHGFEFHSSCNTLEVTQDQETVIGTGSYKPCMAVFDLLGHTQKFERNTDEETIKIAALGQDWKKLALLHKTGKLEFHTQFGKYYTVDLPQECRDMKADLVRGEVLASGKEASIFRFTTVEGKFLAPIATKVSDIEGIALNTTHSLYGACGKGGEFEFIDARSQTSIRTSSLGSAAATSCTFSEDGLLFGVGTHEGLSALYDLRSPKPLLEKDQNNDFPIKKIQIQKKTVITTDKKAVKVWSRQTGKTLASAEPGFQINASATSEGILFIGGDSPDMKTYYVPELGGIPKWCSYLEHSTEEMFEAKKETYFNHYRFLTQEDLYALNLQKEIGKEVKPHMHGYLVPKDLFEKCSAPKASYSAPTRFI</sequence>